<protein>
    <submittedName>
        <fullName evidence="1">Etm</fullName>
    </submittedName>
</protein>
<sequence>MDVLQNVRVKIDKHHACRRVLIESPNRMSFTFDRLKTDTEIVNIEISGLRQQYECFGKMIVNDAIVHVREPTVNGKIVVPVNGVVDFFIAVLKNGLDFIQLNMYMTTMTNRTCESSKCALCFNK</sequence>
<keyword evidence="2" id="KW-1185">Reference proteome</keyword>
<dbReference type="GeneID" id="23301734"/>
<dbReference type="Pfam" id="PF17577">
    <property type="entry name" value="ETM"/>
    <property type="match status" value="1"/>
</dbReference>
<evidence type="ECO:0000313" key="1">
    <source>
        <dbReference type="EMBL" id="AJD09261.1"/>
    </source>
</evidence>
<evidence type="ECO:0000313" key="2">
    <source>
        <dbReference type="Proteomes" id="UP000202427"/>
    </source>
</evidence>
<dbReference type="OrthoDB" id="18821at10239"/>
<name>A0A0B4ULD0_9ABAC</name>
<gene>
    <name evidence="1" type="primary">ORF-96</name>
</gene>
<proteinExistence type="predicted"/>
<dbReference type="RefSeq" id="YP_009118579.1">
    <property type="nucleotide sequence ID" value="NC_026430.1"/>
</dbReference>
<accession>A0A0B4ULD0</accession>
<reference evidence="1 2" key="1">
    <citation type="journal article" date="2009" name="J. Invertebr. Pathol.">
        <title>Identification of a new nucleopolyhedrovirus from naturally-infected Condylorrhiza vestigialis (Guenee) (Lepidoptera: Crambidae) larvae on poplar plantations in South Brazil.</title>
        <authorList>
            <person name="Castro M.E."/>
            <person name="Ribeiro Z.M."/>
            <person name="Santos A.C."/>
            <person name="Souza M.L."/>
            <person name="Machado E.B."/>
            <person name="Sousa N.J."/>
            <person name="Moscardi F."/>
        </authorList>
    </citation>
    <scope>NUCLEOTIDE SEQUENCE [LARGE SCALE GENOMIC DNA]</scope>
</reference>
<dbReference type="Proteomes" id="UP000202427">
    <property type="component" value="Segment"/>
</dbReference>
<dbReference type="KEGG" id="vg:23301734"/>
<dbReference type="InterPro" id="IPR035147">
    <property type="entry name" value="ETM"/>
</dbReference>
<dbReference type="EMBL" id="KJ631623">
    <property type="protein sequence ID" value="AJD09261.1"/>
    <property type="molecule type" value="Genomic_DNA"/>
</dbReference>
<organism evidence="1 2">
    <name type="scientific">Condylorrhiza vestigialis mutiple nucleopolyhedrovirus</name>
    <dbReference type="NCBI Taxonomy" id="1592576"/>
    <lineage>
        <taxon>Viruses</taxon>
        <taxon>Viruses incertae sedis</taxon>
        <taxon>Naldaviricetes</taxon>
        <taxon>Lefavirales</taxon>
        <taxon>Baculoviridae</taxon>
        <taxon>Alphabaculovirus</taxon>
        <taxon>Alphabaculovirus covestigialis</taxon>
    </lineage>
</organism>